<keyword evidence="1" id="KW-0472">Membrane</keyword>
<evidence type="ECO:0000313" key="3">
    <source>
        <dbReference type="Proteomes" id="UP000751614"/>
    </source>
</evidence>
<keyword evidence="1" id="KW-1133">Transmembrane helix</keyword>
<evidence type="ECO:0000313" key="2">
    <source>
        <dbReference type="EMBL" id="TMU50439.1"/>
    </source>
</evidence>
<feature type="transmembrane region" description="Helical" evidence="1">
    <location>
        <begin position="121"/>
        <end position="141"/>
    </location>
</feature>
<feature type="transmembrane region" description="Helical" evidence="1">
    <location>
        <begin position="9"/>
        <end position="32"/>
    </location>
</feature>
<evidence type="ECO:0008006" key="4">
    <source>
        <dbReference type="Google" id="ProtNLM"/>
    </source>
</evidence>
<dbReference type="EMBL" id="VCNI01000007">
    <property type="protein sequence ID" value="TMU50439.1"/>
    <property type="molecule type" value="Genomic_DNA"/>
</dbReference>
<protein>
    <recommendedName>
        <fullName evidence="4">SPW repeat-containing protein</fullName>
    </recommendedName>
</protein>
<dbReference type="Proteomes" id="UP000751614">
    <property type="component" value="Unassembled WGS sequence"/>
</dbReference>
<accession>A0ABY2WFX9</accession>
<feature type="transmembrane region" description="Helical" evidence="1">
    <location>
        <begin position="62"/>
        <end position="82"/>
    </location>
</feature>
<gene>
    <name evidence="2" type="ORF">FGG15_19645</name>
</gene>
<evidence type="ECO:0000256" key="1">
    <source>
        <dbReference type="SAM" id="Phobius"/>
    </source>
</evidence>
<name>A0ABY2WFX9_9FLAO</name>
<feature type="transmembrane region" description="Helical" evidence="1">
    <location>
        <begin position="89"/>
        <end position="109"/>
    </location>
</feature>
<sequence>MNKLKIGSIILSVWSSLNFFPSLYVGISILFFDSHPPGLYAILNEGDFKIMSPEMLMTVDSIGLFANLSVAALNLLILVVIWKGLNNSIIWTYWALMVSCVIAILAGVAADYAVNFAFPEVNIVSVLIVAAGFIFSGIGLFKK</sequence>
<reference evidence="2 3" key="1">
    <citation type="submission" date="2019-05" db="EMBL/GenBank/DDBJ databases">
        <title>Flagellimonas sp. AsT0115, sp. nov., isolated from a marine red algae, Asparagopsis taxiformis.</title>
        <authorList>
            <person name="Kim J."/>
            <person name="Jeong S.E."/>
            <person name="Jeon C.O."/>
        </authorList>
    </citation>
    <scope>NUCLEOTIDE SEQUENCE [LARGE SCALE GENOMIC DNA]</scope>
    <source>
        <strain evidence="2 3">AsT0115</strain>
    </source>
</reference>
<comment type="caution">
    <text evidence="2">The sequence shown here is derived from an EMBL/GenBank/DDBJ whole genome shotgun (WGS) entry which is preliminary data.</text>
</comment>
<keyword evidence="1" id="KW-0812">Transmembrane</keyword>
<proteinExistence type="predicted"/>
<keyword evidence="3" id="KW-1185">Reference proteome</keyword>
<dbReference type="RefSeq" id="WP_138839487.1">
    <property type="nucleotide sequence ID" value="NZ_VCNI01000007.1"/>
</dbReference>
<organism evidence="2 3">
    <name type="scientific">Flagellimonas algicola</name>
    <dbReference type="NCBI Taxonomy" id="2583815"/>
    <lineage>
        <taxon>Bacteria</taxon>
        <taxon>Pseudomonadati</taxon>
        <taxon>Bacteroidota</taxon>
        <taxon>Flavobacteriia</taxon>
        <taxon>Flavobacteriales</taxon>
        <taxon>Flavobacteriaceae</taxon>
        <taxon>Flagellimonas</taxon>
    </lineage>
</organism>